<evidence type="ECO:0000313" key="7">
    <source>
        <dbReference type="EMBL" id="TXL67303.1"/>
    </source>
</evidence>
<dbReference type="GO" id="GO:0005524">
    <property type="term" value="F:ATP binding"/>
    <property type="evidence" value="ECO:0007669"/>
    <property type="project" value="UniProtKB-KW"/>
</dbReference>
<keyword evidence="3" id="KW-0472">Membrane</keyword>
<dbReference type="Pfam" id="PF00005">
    <property type="entry name" value="ABC_tran"/>
    <property type="match status" value="1"/>
</dbReference>
<keyword evidence="2" id="KW-1003">Cell membrane</keyword>
<keyword evidence="8" id="KW-1185">Reference proteome</keyword>
<reference evidence="7 8" key="1">
    <citation type="submission" date="2019-06" db="EMBL/GenBank/DDBJ databases">
        <title>Quisquiliibacterium sp. nov., isolated from a maize field.</title>
        <authorList>
            <person name="Lin S.-Y."/>
            <person name="Tsai C.-F."/>
            <person name="Young C.-C."/>
        </authorList>
    </citation>
    <scope>NUCLEOTIDE SEQUENCE [LARGE SCALE GENOMIC DNA]</scope>
    <source>
        <strain evidence="7 8">CC-CFT501</strain>
    </source>
</reference>
<comment type="caution">
    <text evidence="7">The sequence shown here is derived from an EMBL/GenBank/DDBJ whole genome shotgun (WGS) entry which is preliminary data.</text>
</comment>
<dbReference type="EMBL" id="VDUY01000002">
    <property type="protein sequence ID" value="TXL67303.1"/>
    <property type="molecule type" value="Genomic_DNA"/>
</dbReference>
<dbReference type="PANTHER" id="PTHR45772">
    <property type="entry name" value="CONSERVED COMPONENT OF ABC TRANSPORTER FOR NATURAL AMINO ACIDS-RELATED"/>
    <property type="match status" value="1"/>
</dbReference>
<protein>
    <submittedName>
        <fullName evidence="7">ABC transporter ATP-binding protein</fullName>
    </submittedName>
</protein>
<dbReference type="CDD" id="cd03219">
    <property type="entry name" value="ABC_Mj1267_LivG_branched"/>
    <property type="match status" value="1"/>
</dbReference>
<dbReference type="SMART" id="SM00382">
    <property type="entry name" value="AAA"/>
    <property type="match status" value="1"/>
</dbReference>
<dbReference type="AlphaFoldDB" id="A0A5C8P2B9"/>
<dbReference type="InterPro" id="IPR003439">
    <property type="entry name" value="ABC_transporter-like_ATP-bd"/>
</dbReference>
<feature type="domain" description="ABC transporter" evidence="6">
    <location>
        <begin position="4"/>
        <end position="251"/>
    </location>
</feature>
<dbReference type="InterPro" id="IPR051120">
    <property type="entry name" value="ABC_AA/LPS_Transport"/>
</dbReference>
<keyword evidence="3" id="KW-0997">Cell inner membrane</keyword>
<name>A0A5C8P2B9_9BURK</name>
<dbReference type="GO" id="GO:0005886">
    <property type="term" value="C:plasma membrane"/>
    <property type="evidence" value="ECO:0007669"/>
    <property type="project" value="TreeGrafter"/>
</dbReference>
<evidence type="ECO:0000256" key="3">
    <source>
        <dbReference type="ARBA" id="ARBA00022519"/>
    </source>
</evidence>
<evidence type="ECO:0000259" key="6">
    <source>
        <dbReference type="PROSITE" id="PS50893"/>
    </source>
</evidence>
<dbReference type="Pfam" id="PF12399">
    <property type="entry name" value="BCA_ABC_TP_C"/>
    <property type="match status" value="1"/>
</dbReference>
<dbReference type="OrthoDB" id="5291558at2"/>
<accession>A0A5C8P2B9</accession>
<dbReference type="InterPro" id="IPR027417">
    <property type="entry name" value="P-loop_NTPase"/>
</dbReference>
<keyword evidence="1" id="KW-0813">Transport</keyword>
<organism evidence="7 8">
    <name type="scientific">Zeimonas arvi</name>
    <dbReference type="NCBI Taxonomy" id="2498847"/>
    <lineage>
        <taxon>Bacteria</taxon>
        <taxon>Pseudomonadati</taxon>
        <taxon>Pseudomonadota</taxon>
        <taxon>Betaproteobacteria</taxon>
        <taxon>Burkholderiales</taxon>
        <taxon>Burkholderiaceae</taxon>
        <taxon>Zeimonas</taxon>
    </lineage>
</organism>
<dbReference type="InterPro" id="IPR003593">
    <property type="entry name" value="AAA+_ATPase"/>
</dbReference>
<dbReference type="RefSeq" id="WP_147703551.1">
    <property type="nucleotide sequence ID" value="NZ_VDUY01000002.1"/>
</dbReference>
<evidence type="ECO:0000256" key="1">
    <source>
        <dbReference type="ARBA" id="ARBA00022448"/>
    </source>
</evidence>
<evidence type="ECO:0000313" key="8">
    <source>
        <dbReference type="Proteomes" id="UP000321548"/>
    </source>
</evidence>
<proteinExistence type="predicted"/>
<dbReference type="Gene3D" id="3.40.50.300">
    <property type="entry name" value="P-loop containing nucleotide triphosphate hydrolases"/>
    <property type="match status" value="1"/>
</dbReference>
<keyword evidence="5 7" id="KW-0067">ATP-binding</keyword>
<dbReference type="InterPro" id="IPR032823">
    <property type="entry name" value="BCA_ABC_TP_C"/>
</dbReference>
<gene>
    <name evidence="7" type="ORF">FHP08_06775</name>
</gene>
<evidence type="ECO:0000256" key="2">
    <source>
        <dbReference type="ARBA" id="ARBA00022475"/>
    </source>
</evidence>
<dbReference type="SUPFAM" id="SSF52540">
    <property type="entry name" value="P-loop containing nucleoside triphosphate hydrolases"/>
    <property type="match status" value="1"/>
</dbReference>
<dbReference type="FunFam" id="3.40.50.300:FF:000421">
    <property type="entry name" value="Branched-chain amino acid ABC transporter ATP-binding protein"/>
    <property type="match status" value="1"/>
</dbReference>
<keyword evidence="4" id="KW-0547">Nucleotide-binding</keyword>
<evidence type="ECO:0000256" key="4">
    <source>
        <dbReference type="ARBA" id="ARBA00022741"/>
    </source>
</evidence>
<dbReference type="Proteomes" id="UP000321548">
    <property type="component" value="Unassembled WGS sequence"/>
</dbReference>
<evidence type="ECO:0000256" key="5">
    <source>
        <dbReference type="ARBA" id="ARBA00022840"/>
    </source>
</evidence>
<dbReference type="GO" id="GO:0016887">
    <property type="term" value="F:ATP hydrolysis activity"/>
    <property type="evidence" value="ECO:0007669"/>
    <property type="project" value="InterPro"/>
</dbReference>
<dbReference type="PROSITE" id="PS50893">
    <property type="entry name" value="ABC_TRANSPORTER_2"/>
    <property type="match status" value="1"/>
</dbReference>
<sequence length="262" mass="27970">MSGLQASGLSRVFGGIHAVQDLSFAVPHGIVQSIIGPNGAGKTTLLNLLTGIYRPSSGAIALDGRTLSGLPTHRFAAAGIGRTFQNLQVFFNMSALENVMTGRHLHERCGLLGNLVRTPARRRDEQACRALARELLEFVGLAAYADANADAMPYGALKRLEIARALAGEPRILLLDEPAAGLNPTESAEIAGLIRRLCRNGTTIVLVEHNMKLVMGVSDRILVLDHGRVLSEGDADRVSRDPRVIEAYLGSVEATEAPHARG</sequence>